<evidence type="ECO:0000259" key="4">
    <source>
        <dbReference type="PROSITE" id="PS51898"/>
    </source>
</evidence>
<organism evidence="5 6">
    <name type="scientific">Escherichia coli</name>
    <dbReference type="NCBI Taxonomy" id="562"/>
    <lineage>
        <taxon>Bacteria</taxon>
        <taxon>Pseudomonadati</taxon>
        <taxon>Pseudomonadota</taxon>
        <taxon>Gammaproteobacteria</taxon>
        <taxon>Enterobacterales</taxon>
        <taxon>Enterobacteriaceae</taxon>
        <taxon>Escherichia</taxon>
    </lineage>
</organism>
<dbReference type="InterPro" id="IPR050808">
    <property type="entry name" value="Phage_Integrase"/>
</dbReference>
<evidence type="ECO:0000313" key="5">
    <source>
        <dbReference type="EMBL" id="VFS17259.1"/>
    </source>
</evidence>
<dbReference type="EMBL" id="CAADIS010000004">
    <property type="protein sequence ID" value="VFS17259.1"/>
    <property type="molecule type" value="Genomic_DNA"/>
</dbReference>
<gene>
    <name evidence="5" type="primary">intS_2</name>
    <name evidence="5" type="ORF">NCTC9001_01871</name>
</gene>
<evidence type="ECO:0000256" key="1">
    <source>
        <dbReference type="ARBA" id="ARBA00008857"/>
    </source>
</evidence>
<dbReference type="SUPFAM" id="SSF56349">
    <property type="entry name" value="DNA breaking-rejoining enzymes"/>
    <property type="match status" value="1"/>
</dbReference>
<evidence type="ECO:0000313" key="6">
    <source>
        <dbReference type="Proteomes" id="UP000372890"/>
    </source>
</evidence>
<dbReference type="Pfam" id="PF00589">
    <property type="entry name" value="Phage_integrase"/>
    <property type="match status" value="1"/>
</dbReference>
<dbReference type="AlphaFoldDB" id="A0A484X2U8"/>
<accession>A0A484X2U8</accession>
<reference evidence="5 6" key="1">
    <citation type="submission" date="2019-03" db="EMBL/GenBank/DDBJ databases">
        <authorList>
            <consortium name="Pathogen Informatics"/>
        </authorList>
    </citation>
    <scope>NUCLEOTIDE SEQUENCE [LARGE SCALE GENOMIC DNA]</scope>
    <source>
        <strain evidence="5 6">NCTC9001</strain>
    </source>
</reference>
<feature type="domain" description="Tyr recombinase" evidence="4">
    <location>
        <begin position="1"/>
        <end position="114"/>
    </location>
</feature>
<keyword evidence="3" id="KW-0233">DNA recombination</keyword>
<evidence type="ECO:0000256" key="2">
    <source>
        <dbReference type="ARBA" id="ARBA00022908"/>
    </source>
</evidence>
<dbReference type="Proteomes" id="UP000372890">
    <property type="component" value="Unassembled WGS sequence"/>
</dbReference>
<proteinExistence type="inferred from homology"/>
<dbReference type="GO" id="GO:0003677">
    <property type="term" value="F:DNA binding"/>
    <property type="evidence" value="ECO:0007669"/>
    <property type="project" value="InterPro"/>
</dbReference>
<dbReference type="GO" id="GO:0015074">
    <property type="term" value="P:DNA integration"/>
    <property type="evidence" value="ECO:0007669"/>
    <property type="project" value="UniProtKB-KW"/>
</dbReference>
<dbReference type="PANTHER" id="PTHR30629:SF2">
    <property type="entry name" value="PROPHAGE INTEGRASE INTS-RELATED"/>
    <property type="match status" value="1"/>
</dbReference>
<protein>
    <submittedName>
        <fullName evidence="5">Integrase</fullName>
    </submittedName>
</protein>
<dbReference type="InterPro" id="IPR002104">
    <property type="entry name" value="Integrase_catalytic"/>
</dbReference>
<evidence type="ECO:0000256" key="3">
    <source>
        <dbReference type="ARBA" id="ARBA00023172"/>
    </source>
</evidence>
<dbReference type="GO" id="GO:0006310">
    <property type="term" value="P:DNA recombination"/>
    <property type="evidence" value="ECO:0007669"/>
    <property type="project" value="UniProtKB-KW"/>
</dbReference>
<dbReference type="InterPro" id="IPR011010">
    <property type="entry name" value="DNA_brk_join_enz"/>
</dbReference>
<dbReference type="InterPro" id="IPR013762">
    <property type="entry name" value="Integrase-like_cat_sf"/>
</dbReference>
<comment type="similarity">
    <text evidence="1">Belongs to the 'phage' integrase family.</text>
</comment>
<dbReference type="CDD" id="cd00801">
    <property type="entry name" value="INT_P4_C"/>
    <property type="match status" value="1"/>
</dbReference>
<name>A0A484X2U8_ECOLX</name>
<dbReference type="PROSITE" id="PS51898">
    <property type="entry name" value="TYR_RECOMBINASE"/>
    <property type="match status" value="1"/>
</dbReference>
<dbReference type="Gene3D" id="1.10.443.10">
    <property type="entry name" value="Intergrase catalytic core"/>
    <property type="match status" value="1"/>
</dbReference>
<dbReference type="PANTHER" id="PTHR30629">
    <property type="entry name" value="PROPHAGE INTEGRASE"/>
    <property type="match status" value="1"/>
</dbReference>
<sequence>MKGRKIHVVPMSDQVVELLTTLSSITKPVSEFVFAGRNDKKKPICENAVLLVIKQIGYEGLESGHGFRHEFSTIMNEHEWPADAIEVQLAHANGGSVRGIYNHAQYLDKRREMMQWWADWLDEKVE</sequence>
<keyword evidence="2" id="KW-0229">DNA integration</keyword>